<dbReference type="InterPro" id="IPR057661">
    <property type="entry name" value="RsdA/BaiN/AoA(So)_Rossmann"/>
</dbReference>
<evidence type="ECO:0000256" key="1">
    <source>
        <dbReference type="ARBA" id="ARBA00001974"/>
    </source>
</evidence>
<dbReference type="InterPro" id="IPR022460">
    <property type="entry name" value="Flavoprotein_PP4765"/>
</dbReference>
<dbReference type="SUPFAM" id="SSF160996">
    <property type="entry name" value="HI0933 insert domain-like"/>
    <property type="match status" value="1"/>
</dbReference>
<dbReference type="Proteomes" id="UP000477849">
    <property type="component" value="Unassembled WGS sequence"/>
</dbReference>
<dbReference type="InterPro" id="IPR004792">
    <property type="entry name" value="BaiN-like"/>
</dbReference>
<dbReference type="Gene3D" id="1.10.8.260">
    <property type="entry name" value="HI0933 insert domain-like"/>
    <property type="match status" value="1"/>
</dbReference>
<evidence type="ECO:0000313" key="7">
    <source>
        <dbReference type="Proteomes" id="UP000477849"/>
    </source>
</evidence>
<dbReference type="Pfam" id="PF03486">
    <property type="entry name" value="HI0933_like"/>
    <property type="match status" value="1"/>
</dbReference>
<dbReference type="AlphaFoldDB" id="A0A6M1SAC7"/>
<dbReference type="SUPFAM" id="SSF51905">
    <property type="entry name" value="FAD/NAD(P)-binding domain"/>
    <property type="match status" value="1"/>
</dbReference>
<keyword evidence="3" id="KW-0274">FAD</keyword>
<evidence type="ECO:0000313" key="6">
    <source>
        <dbReference type="EMBL" id="NGO66427.1"/>
    </source>
</evidence>
<keyword evidence="2" id="KW-0285">Flavoprotein</keyword>
<dbReference type="PANTHER" id="PTHR42887">
    <property type="entry name" value="OS12G0638800 PROTEIN"/>
    <property type="match status" value="1"/>
</dbReference>
<name>A0A6M1SAC7_9HYPH</name>
<dbReference type="NCBIfam" id="TIGR00275">
    <property type="entry name" value="aminoacetone oxidase family FAD-binding enzyme"/>
    <property type="match status" value="1"/>
</dbReference>
<evidence type="ECO:0000259" key="4">
    <source>
        <dbReference type="Pfam" id="PF03486"/>
    </source>
</evidence>
<dbReference type="Gene3D" id="3.50.50.60">
    <property type="entry name" value="FAD/NAD(P)-binding domain"/>
    <property type="match status" value="1"/>
</dbReference>
<comment type="cofactor">
    <cofactor evidence="1">
        <name>FAD</name>
        <dbReference type="ChEBI" id="CHEBI:57692"/>
    </cofactor>
</comment>
<protein>
    <submittedName>
        <fullName evidence="6">TIGR03862 family flavoprotein</fullName>
    </submittedName>
</protein>
<gene>
    <name evidence="6" type="ORF">G6N76_22435</name>
</gene>
<dbReference type="InterPro" id="IPR055178">
    <property type="entry name" value="RsdA/BaiN/AoA(So)-like_dom"/>
</dbReference>
<keyword evidence="7" id="KW-1185">Reference proteome</keyword>
<accession>A0A6M1SAC7</accession>
<dbReference type="Pfam" id="PF22780">
    <property type="entry name" value="HI0933_like_1st"/>
    <property type="match status" value="1"/>
</dbReference>
<evidence type="ECO:0000256" key="2">
    <source>
        <dbReference type="ARBA" id="ARBA00022630"/>
    </source>
</evidence>
<dbReference type="InterPro" id="IPR023166">
    <property type="entry name" value="BaiN-like_dom_sf"/>
</dbReference>
<organism evidence="6 7">
    <name type="scientific">Rhizobium daejeonense</name>
    <dbReference type="NCBI Taxonomy" id="240521"/>
    <lineage>
        <taxon>Bacteria</taxon>
        <taxon>Pseudomonadati</taxon>
        <taxon>Pseudomonadota</taxon>
        <taxon>Alphaproteobacteria</taxon>
        <taxon>Hyphomicrobiales</taxon>
        <taxon>Rhizobiaceae</taxon>
        <taxon>Rhizobium/Agrobacterium group</taxon>
        <taxon>Rhizobium</taxon>
    </lineage>
</organism>
<dbReference type="NCBIfam" id="TIGR03862">
    <property type="entry name" value="flavo_PP4765"/>
    <property type="match status" value="1"/>
</dbReference>
<feature type="domain" description="RsdA/BaiN/AoA(So)-like insert" evidence="5">
    <location>
        <begin position="191"/>
        <end position="342"/>
    </location>
</feature>
<evidence type="ECO:0000256" key="3">
    <source>
        <dbReference type="ARBA" id="ARBA00022827"/>
    </source>
</evidence>
<dbReference type="RefSeq" id="WP_163901269.1">
    <property type="nucleotide sequence ID" value="NZ_CP048427.1"/>
</dbReference>
<dbReference type="PANTHER" id="PTHR42887:SF1">
    <property type="entry name" value="BLR3961 PROTEIN"/>
    <property type="match status" value="1"/>
</dbReference>
<dbReference type="Gene3D" id="2.40.30.10">
    <property type="entry name" value="Translation factors"/>
    <property type="match status" value="1"/>
</dbReference>
<reference evidence="6 7" key="1">
    <citation type="submission" date="2020-02" db="EMBL/GenBank/DDBJ databases">
        <title>Genome sequence of the type strain CCBAU10050 of Rhizobium daejeonense.</title>
        <authorList>
            <person name="Gao J."/>
            <person name="Sun J."/>
        </authorList>
    </citation>
    <scope>NUCLEOTIDE SEQUENCE [LARGE SCALE GENOMIC DNA]</scope>
    <source>
        <strain evidence="6 7">CCBAU10050</strain>
    </source>
</reference>
<dbReference type="EMBL" id="JAAKZH010000011">
    <property type="protein sequence ID" value="NGO66427.1"/>
    <property type="molecule type" value="Genomic_DNA"/>
</dbReference>
<dbReference type="InterPro" id="IPR036188">
    <property type="entry name" value="FAD/NAD-bd_sf"/>
</dbReference>
<sequence>MSKKRIAIIGGGPAGLMAADELSRAGHAVTVYEAMPTVGRKFLLAGKSGLNITHAEPYERFVTRFGAASERLRPALDAFTPDDIRNWAAALGTETFVGTSGRVFPKAMKASPLLRAWLKRLEAQGVTILTRHRWTGFDGDAYRIETPNGEKRIEADAVLLALGGASWPKLGSDAGWTAWLRERNVDIHDFRPANCGFDCAFSQTFLERFAGEPLKSVTATSAAGTIPGEFVISRHGIEGSLVYAHAAALREALAATGKASLVLDLAPGRTAERLARDLARQDAKASFSNRLRKATGLDGVKAALLRELAPDANRLDAEALAGLIKALPLPVTSPRPIAEAISSAGGIAFDSIDDRFMLKAMPGTFVSGEMLDWEAPTGGYLLTACLATGKAAASGIRQWLDETAS</sequence>
<proteinExistence type="predicted"/>
<dbReference type="PRINTS" id="PR00419">
    <property type="entry name" value="ADXRDTASE"/>
</dbReference>
<evidence type="ECO:0000259" key="5">
    <source>
        <dbReference type="Pfam" id="PF22780"/>
    </source>
</evidence>
<feature type="domain" description="RsdA/BaiN/AoA(So)-like Rossmann fold-like" evidence="4">
    <location>
        <begin position="5"/>
        <end position="394"/>
    </location>
</feature>
<comment type="caution">
    <text evidence="6">The sequence shown here is derived from an EMBL/GenBank/DDBJ whole genome shotgun (WGS) entry which is preliminary data.</text>
</comment>